<gene>
    <name evidence="3" type="ORF">E3T49_02665</name>
</gene>
<dbReference type="RefSeq" id="WP_134423233.1">
    <property type="nucleotide sequence ID" value="NZ_SOHA01000005.1"/>
</dbReference>
<reference evidence="3 4" key="1">
    <citation type="submission" date="2019-03" db="EMBL/GenBank/DDBJ databases">
        <title>Genomics of glacier-inhabiting Cryobacterium strains.</title>
        <authorList>
            <person name="Liu Q."/>
            <person name="Xin Y.-H."/>
        </authorList>
    </citation>
    <scope>NUCLEOTIDE SEQUENCE [LARGE SCALE GENOMIC DNA]</scope>
    <source>
        <strain evidence="3 4">TMT1-51</strain>
    </source>
</reference>
<dbReference type="SUPFAM" id="SSF48150">
    <property type="entry name" value="DNA-glycosylase"/>
    <property type="match status" value="1"/>
</dbReference>
<proteinExistence type="predicted"/>
<dbReference type="GO" id="GO:0043916">
    <property type="term" value="F:DNA-7-methylguanine glycosylase activity"/>
    <property type="evidence" value="ECO:0007669"/>
    <property type="project" value="TreeGrafter"/>
</dbReference>
<dbReference type="GO" id="GO:0006307">
    <property type="term" value="P:DNA alkylation repair"/>
    <property type="evidence" value="ECO:0007669"/>
    <property type="project" value="TreeGrafter"/>
</dbReference>
<evidence type="ECO:0000313" key="4">
    <source>
        <dbReference type="Proteomes" id="UP000297472"/>
    </source>
</evidence>
<evidence type="ECO:0000256" key="2">
    <source>
        <dbReference type="ARBA" id="ARBA00023204"/>
    </source>
</evidence>
<evidence type="ECO:0008006" key="5">
    <source>
        <dbReference type="Google" id="ProtNLM"/>
    </source>
</evidence>
<dbReference type="EMBL" id="SOHA01000005">
    <property type="protein sequence ID" value="TFD33209.1"/>
    <property type="molecule type" value="Genomic_DNA"/>
</dbReference>
<dbReference type="AlphaFoldDB" id="A0A4Y8JYI5"/>
<dbReference type="InterPro" id="IPR051912">
    <property type="entry name" value="Alkylbase_DNA_Glycosylase/TA"/>
</dbReference>
<dbReference type="Gene3D" id="1.10.340.30">
    <property type="entry name" value="Hypothetical protein, domain 2"/>
    <property type="match status" value="1"/>
</dbReference>
<dbReference type="PANTHER" id="PTHR43003">
    <property type="entry name" value="DNA-3-METHYLADENINE GLYCOSYLASE"/>
    <property type="match status" value="1"/>
</dbReference>
<keyword evidence="4" id="KW-1185">Reference proteome</keyword>
<evidence type="ECO:0000256" key="1">
    <source>
        <dbReference type="ARBA" id="ARBA00022763"/>
    </source>
</evidence>
<name>A0A4Y8JYI5_9MICO</name>
<dbReference type="GO" id="GO:0005737">
    <property type="term" value="C:cytoplasm"/>
    <property type="evidence" value="ECO:0007669"/>
    <property type="project" value="TreeGrafter"/>
</dbReference>
<evidence type="ECO:0000313" key="3">
    <source>
        <dbReference type="EMBL" id="TFD33209.1"/>
    </source>
</evidence>
<protein>
    <recommendedName>
        <fullName evidence="5">DNA-3-methyladenine glycosylase 2 family protein</fullName>
    </recommendedName>
</protein>
<accession>A0A4Y8JYI5</accession>
<dbReference type="GO" id="GO:0008725">
    <property type="term" value="F:DNA-3-methyladenine glycosylase activity"/>
    <property type="evidence" value="ECO:0007669"/>
    <property type="project" value="TreeGrafter"/>
</dbReference>
<keyword evidence="2" id="KW-0234">DNA repair</keyword>
<dbReference type="InterPro" id="IPR011257">
    <property type="entry name" value="DNA_glycosylase"/>
</dbReference>
<dbReference type="GO" id="GO:0032131">
    <property type="term" value="F:alkylated DNA binding"/>
    <property type="evidence" value="ECO:0007669"/>
    <property type="project" value="TreeGrafter"/>
</dbReference>
<dbReference type="PANTHER" id="PTHR43003:SF6">
    <property type="entry name" value="DNA GLYCOSYLASE"/>
    <property type="match status" value="1"/>
</dbReference>
<comment type="caution">
    <text evidence="3">The sequence shown here is derived from an EMBL/GenBank/DDBJ whole genome shotgun (WGS) entry which is preliminary data.</text>
</comment>
<dbReference type="GO" id="GO:0032993">
    <property type="term" value="C:protein-DNA complex"/>
    <property type="evidence" value="ECO:0007669"/>
    <property type="project" value="TreeGrafter"/>
</dbReference>
<sequence>MTDLTLPTGDVNLATSLAPFLMLARDPTVRLSPGLFERATLTPEGPGTIAVTWDPARPEALVRTHGDGAGWLQRQAPAMLGLLDDVTGFAPTTDPLRTLWRRHQGDRVTASGTLWHDLAWFIVQQRVTRGEAAASWSQLVNTLGSPAPGSADLNIPPSPAVIGRLTYDRLHRFGIERQRAENLIAAARFAYRMHQAPWPDQETTLTGLGMVRGVGPWTRSCLSTFTWGSADTVITGDAGIPSLVTWLLAGERRGDDERMLQLLEPYRPHRYRVIRLAFASGSRPPRRAPRTPVNPIRSR</sequence>
<dbReference type="GO" id="GO:0006285">
    <property type="term" value="P:base-excision repair, AP site formation"/>
    <property type="evidence" value="ECO:0007669"/>
    <property type="project" value="TreeGrafter"/>
</dbReference>
<organism evidence="3 4">
    <name type="scientific">Cryobacterium cryoconiti</name>
    <dbReference type="NCBI Taxonomy" id="1259239"/>
    <lineage>
        <taxon>Bacteria</taxon>
        <taxon>Bacillati</taxon>
        <taxon>Actinomycetota</taxon>
        <taxon>Actinomycetes</taxon>
        <taxon>Micrococcales</taxon>
        <taxon>Microbacteriaceae</taxon>
        <taxon>Cryobacterium</taxon>
    </lineage>
</organism>
<keyword evidence="1" id="KW-0227">DNA damage</keyword>
<dbReference type="OrthoDB" id="5501430at2"/>
<dbReference type="Proteomes" id="UP000297472">
    <property type="component" value="Unassembled WGS sequence"/>
</dbReference>